<sequence>MDAPAATGDSLPAICRQIEATLNVTIRPHGAWYRAEQCPLCDSSSGFNIGPDGQRYFCFA</sequence>
<proteinExistence type="predicted"/>
<gene>
    <name evidence="1" type="ORF">S01H1_36501</name>
</gene>
<comment type="caution">
    <text evidence="1">The sequence shown here is derived from an EMBL/GenBank/DDBJ whole genome shotgun (WGS) entry which is preliminary data.</text>
</comment>
<dbReference type="EMBL" id="BARS01022873">
    <property type="protein sequence ID" value="GAG04997.1"/>
    <property type="molecule type" value="Genomic_DNA"/>
</dbReference>
<evidence type="ECO:0000313" key="1">
    <source>
        <dbReference type="EMBL" id="GAG04997.1"/>
    </source>
</evidence>
<name>X0V0R4_9ZZZZ</name>
<accession>X0V0R4</accession>
<feature type="non-terminal residue" evidence="1">
    <location>
        <position position="60"/>
    </location>
</feature>
<reference evidence="1" key="1">
    <citation type="journal article" date="2014" name="Front. Microbiol.">
        <title>High frequency of phylogenetically diverse reductive dehalogenase-homologous genes in deep subseafloor sedimentary metagenomes.</title>
        <authorList>
            <person name="Kawai M."/>
            <person name="Futagami T."/>
            <person name="Toyoda A."/>
            <person name="Takaki Y."/>
            <person name="Nishi S."/>
            <person name="Hori S."/>
            <person name="Arai W."/>
            <person name="Tsubouchi T."/>
            <person name="Morono Y."/>
            <person name="Uchiyama I."/>
            <person name="Ito T."/>
            <person name="Fujiyama A."/>
            <person name="Inagaki F."/>
            <person name="Takami H."/>
        </authorList>
    </citation>
    <scope>NUCLEOTIDE SEQUENCE</scope>
    <source>
        <strain evidence="1">Expedition CK06-06</strain>
    </source>
</reference>
<organism evidence="1">
    <name type="scientific">marine sediment metagenome</name>
    <dbReference type="NCBI Taxonomy" id="412755"/>
    <lineage>
        <taxon>unclassified sequences</taxon>
        <taxon>metagenomes</taxon>
        <taxon>ecological metagenomes</taxon>
    </lineage>
</organism>
<protein>
    <recommendedName>
        <fullName evidence="2">Zinc finger CHC2-type domain-containing protein</fullName>
    </recommendedName>
</protein>
<evidence type="ECO:0008006" key="2">
    <source>
        <dbReference type="Google" id="ProtNLM"/>
    </source>
</evidence>
<dbReference type="AlphaFoldDB" id="X0V0R4"/>